<accession>A0ABP5IA52</accession>
<evidence type="ECO:0000256" key="4">
    <source>
        <dbReference type="SAM" id="MobiDB-lite"/>
    </source>
</evidence>
<gene>
    <name evidence="5" type="ORF">GCM10009823_17230</name>
</gene>
<evidence type="ECO:0000256" key="2">
    <source>
        <dbReference type="ARBA" id="ARBA00023002"/>
    </source>
</evidence>
<evidence type="ECO:0000256" key="3">
    <source>
        <dbReference type="RuleBase" id="RU000363"/>
    </source>
</evidence>
<feature type="compositionally biased region" description="Basic and acidic residues" evidence="4">
    <location>
        <begin position="14"/>
        <end position="40"/>
    </location>
</feature>
<sequence>MDHVTGDATNGVNRHADAANDAARHADASRHAHDGETELSERPCALVTGASAGLGRAFATRLARDGYDLVLVARDAVALERLAEDLAAAHGCRALALPADLSSSEGIARVADFIDTTRVDVLVNNAGYGLRTSLLDTEPEALAASDSVMLTAVTRLSWHAAHRMRARGRGGILTVSSLAALGVYGVYSAAKSAAMIVTEALAAELADTPVTVTAVLPGFIRTEFHERMRVRRTGPRWIWLEPEQVVDAAVRDARAGRTVSVAGAQYKGAYALLQVLPRPLVRGASGGFRWMRKGAG</sequence>
<dbReference type="EMBL" id="BAAAPZ010000006">
    <property type="protein sequence ID" value="GAA2096881.1"/>
    <property type="molecule type" value="Genomic_DNA"/>
</dbReference>
<reference evidence="6" key="1">
    <citation type="journal article" date="2019" name="Int. J. Syst. Evol. Microbiol.">
        <title>The Global Catalogue of Microorganisms (GCM) 10K type strain sequencing project: providing services to taxonomists for standard genome sequencing and annotation.</title>
        <authorList>
            <consortium name="The Broad Institute Genomics Platform"/>
            <consortium name="The Broad Institute Genome Sequencing Center for Infectious Disease"/>
            <person name="Wu L."/>
            <person name="Ma J."/>
        </authorList>
    </citation>
    <scope>NUCLEOTIDE SEQUENCE [LARGE SCALE GENOMIC DNA]</scope>
    <source>
        <strain evidence="6">JCM 15900</strain>
    </source>
</reference>
<dbReference type="CDD" id="cd05233">
    <property type="entry name" value="SDR_c"/>
    <property type="match status" value="1"/>
</dbReference>
<evidence type="ECO:0000256" key="1">
    <source>
        <dbReference type="ARBA" id="ARBA00006484"/>
    </source>
</evidence>
<evidence type="ECO:0000313" key="6">
    <source>
        <dbReference type="Proteomes" id="UP001500984"/>
    </source>
</evidence>
<dbReference type="Gene3D" id="3.40.50.720">
    <property type="entry name" value="NAD(P)-binding Rossmann-like Domain"/>
    <property type="match status" value="1"/>
</dbReference>
<dbReference type="Pfam" id="PF00106">
    <property type="entry name" value="adh_short"/>
    <property type="match status" value="1"/>
</dbReference>
<protein>
    <submittedName>
        <fullName evidence="5">SDR family oxidoreductase</fullName>
    </submittedName>
</protein>
<comment type="caution">
    <text evidence="5">The sequence shown here is derived from an EMBL/GenBank/DDBJ whole genome shotgun (WGS) entry which is preliminary data.</text>
</comment>
<dbReference type="RefSeq" id="WP_344336891.1">
    <property type="nucleotide sequence ID" value="NZ_BAAAPZ010000006.1"/>
</dbReference>
<organism evidence="5 6">
    <name type="scientific">Brevibacterium salitolerans</name>
    <dbReference type="NCBI Taxonomy" id="1403566"/>
    <lineage>
        <taxon>Bacteria</taxon>
        <taxon>Bacillati</taxon>
        <taxon>Actinomycetota</taxon>
        <taxon>Actinomycetes</taxon>
        <taxon>Micrococcales</taxon>
        <taxon>Brevibacteriaceae</taxon>
        <taxon>Brevibacterium</taxon>
    </lineage>
</organism>
<keyword evidence="2" id="KW-0560">Oxidoreductase</keyword>
<dbReference type="PRINTS" id="PR00081">
    <property type="entry name" value="GDHRDH"/>
</dbReference>
<dbReference type="PRINTS" id="PR00080">
    <property type="entry name" value="SDRFAMILY"/>
</dbReference>
<dbReference type="PANTHER" id="PTHR44196">
    <property type="entry name" value="DEHYDROGENASE/REDUCTASE SDR FAMILY MEMBER 7B"/>
    <property type="match status" value="1"/>
</dbReference>
<name>A0ABP5IA52_9MICO</name>
<comment type="similarity">
    <text evidence="1 3">Belongs to the short-chain dehydrogenases/reductases (SDR) family.</text>
</comment>
<dbReference type="Proteomes" id="UP001500984">
    <property type="component" value="Unassembled WGS sequence"/>
</dbReference>
<keyword evidence="6" id="KW-1185">Reference proteome</keyword>
<dbReference type="SUPFAM" id="SSF51735">
    <property type="entry name" value="NAD(P)-binding Rossmann-fold domains"/>
    <property type="match status" value="1"/>
</dbReference>
<dbReference type="InterPro" id="IPR002347">
    <property type="entry name" value="SDR_fam"/>
</dbReference>
<proteinExistence type="inferred from homology"/>
<evidence type="ECO:0000313" key="5">
    <source>
        <dbReference type="EMBL" id="GAA2096881.1"/>
    </source>
</evidence>
<feature type="region of interest" description="Disordered" evidence="4">
    <location>
        <begin position="1"/>
        <end position="40"/>
    </location>
</feature>
<dbReference type="InterPro" id="IPR036291">
    <property type="entry name" value="NAD(P)-bd_dom_sf"/>
</dbReference>
<dbReference type="PANTHER" id="PTHR44196:SF2">
    <property type="entry name" value="SHORT-CHAIN DEHYDROGENASE-RELATED"/>
    <property type="match status" value="1"/>
</dbReference>